<evidence type="ECO:0000256" key="1">
    <source>
        <dbReference type="ARBA" id="ARBA00022737"/>
    </source>
</evidence>
<dbReference type="EMBL" id="JBBBZM010000144">
    <property type="protein sequence ID" value="KAL0632921.1"/>
    <property type="molecule type" value="Genomic_DNA"/>
</dbReference>
<dbReference type="InterPro" id="IPR056884">
    <property type="entry name" value="NPHP3-like_N"/>
</dbReference>
<reference evidence="3 4" key="1">
    <citation type="submission" date="2024-02" db="EMBL/GenBank/DDBJ databases">
        <title>Discinaceae phylogenomics.</title>
        <authorList>
            <person name="Dirks A.C."/>
            <person name="James T.Y."/>
        </authorList>
    </citation>
    <scope>NUCLEOTIDE SEQUENCE [LARGE SCALE GENOMIC DNA]</scope>
    <source>
        <strain evidence="3 4">ACD0624</strain>
    </source>
</reference>
<dbReference type="InterPro" id="IPR036770">
    <property type="entry name" value="Ankyrin_rpt-contain_sf"/>
</dbReference>
<proteinExistence type="predicted"/>
<feature type="domain" description="Nephrocystin 3-like N-terminal" evidence="2">
    <location>
        <begin position="450"/>
        <end position="615"/>
    </location>
</feature>
<dbReference type="Pfam" id="PF23397">
    <property type="entry name" value="DUF7104"/>
    <property type="match status" value="8"/>
</dbReference>
<accession>A0ABR3GBH6</accession>
<protein>
    <recommendedName>
        <fullName evidence="2">Nephrocystin 3-like N-terminal domain-containing protein</fullName>
    </recommendedName>
</protein>
<gene>
    <name evidence="3" type="ORF">Q9L58_008203</name>
</gene>
<dbReference type="PANTHER" id="PTHR10039:SF14">
    <property type="entry name" value="NACHT DOMAIN-CONTAINING PROTEIN"/>
    <property type="match status" value="1"/>
</dbReference>
<dbReference type="Proteomes" id="UP001447188">
    <property type="component" value="Unassembled WGS sequence"/>
</dbReference>
<dbReference type="SUPFAM" id="SSF48403">
    <property type="entry name" value="Ankyrin repeat"/>
    <property type="match status" value="1"/>
</dbReference>
<keyword evidence="4" id="KW-1185">Reference proteome</keyword>
<evidence type="ECO:0000259" key="2">
    <source>
        <dbReference type="Pfam" id="PF24883"/>
    </source>
</evidence>
<dbReference type="PANTHER" id="PTHR10039">
    <property type="entry name" value="AMELOGENIN"/>
    <property type="match status" value="1"/>
</dbReference>
<evidence type="ECO:0000313" key="4">
    <source>
        <dbReference type="Proteomes" id="UP001447188"/>
    </source>
</evidence>
<dbReference type="SUPFAM" id="SSF52540">
    <property type="entry name" value="P-loop containing nucleoside triphosphate hydrolases"/>
    <property type="match status" value="1"/>
</dbReference>
<sequence length="1378" mass="152356">MTKRRSATQSADFGVWGSKRLRLVQLPAPETAAGIPRTVGFTWRISKIPGSVTEAEFLRTLNNLPCSPDVIDSGQNNVVRWSFAQAAASADTERFKTATVTFGTVPTQFQTTSNPMTIDLIGNAEPVTIDSHFHGLTPLNNPSGPPTVDIIAVTGLAGHAFGSWKSRAGYTMWLRDFLPEDVPYARILTYGYDSALLENPSSASIREYSQNFFAALKAVRAHKTALAVAGNSQDEDDQVLFKSCHALLFFGVPNTGLEVASLRAMVKGQPNARLIADLEVSSGFLDVLGRLWDSVRNDIMDTRVVSIYETKPTPTLRETPTGGWARGGPEVMMVSHGSATHATARENTSDVISIDANHSNIVKFENSSCSNYVNVSAKIISLVETATSVISKRFDSPKECIVICPLVCKGKSESDKQVAQLSEAQCKYIQAFGLPTYSDIRDQVKDPTHGTIEWFLKQEVFGSWESKDESSILWIKGSPGQGKTVLSKFLLEYLEGKLSGSSENQDQQARTVPSFLRSLIRQLLTRCGKSVFDRILLKHEFKDPKIAIESTSTLWSLLSYILSEAAFGAIYCVVDAVDECEDHQYGFLAKIKKVFQRADRERQNRPLLKLLLTSRPTSDISNEFGCFEFIQLQAKDNDLRLFVEDQVATLPKDFNLAMREEASRKLLEGAEQTFLWVSIVVGELKKLRFPSISTVKQAITNFPKELDELYRKILDEILRQPGDIRAEMLIWIVYARWPLSLEQLRAALATKIGSKSVRDTEQYMIELSEETITNHLGIILKIVHGKIYLIHQSAKDFLIEEKRLDNTTHCNGKPPDVHLARVCMTYINFTDFADVYKGGGTWAPRAGEHSLFDYALSNWHKHIKNGEDVLEDADNIYELIKSNPSTPIMLDAAINYDCLWLVKYVITGRDHRIPSTITCDALGEAAGLKSPAILEYLLSTSDNTITTGVLGVAAKNYWCSVEMVRALLDKHPDCEITTGVLESAVSNWNCGVELVGMLLDRDTDLTITTEVLESAARDGGVELVGMLLDRDPNLKITTGVLESAARNMTCGIELVEMLLDRDPDLKITTVVLEMAARNRGCRPELVGTLLDRDPDLKITTGLLESAARNWKCGVELVRMLLDRDPDLKIPKGVLESAASNWKCGVELVGMLLDRDPDLKITTEALESAAGDVGVELVGVLLDRDPDLKITTGLLETAAKNMDWGVELVGMLLDRDPDLKITADPLEAAASNWEGGVELVGMLLDRDPNLKITTGVLESAARNRECGIELVGMLLDRDPDLKITTGVLESAAGNRECGVELVRMLLDQDPDLEITTGVLESAARNWKCGVELVRMLLDRDPDLKITAEHFEAAAENWRCGTQIVNILHARDPTFRPTLG</sequence>
<dbReference type="InterPro" id="IPR027417">
    <property type="entry name" value="P-loop_NTPase"/>
</dbReference>
<organism evidence="3 4">
    <name type="scientific">Discina gigas</name>
    <dbReference type="NCBI Taxonomy" id="1032678"/>
    <lineage>
        <taxon>Eukaryota</taxon>
        <taxon>Fungi</taxon>
        <taxon>Dikarya</taxon>
        <taxon>Ascomycota</taxon>
        <taxon>Pezizomycotina</taxon>
        <taxon>Pezizomycetes</taxon>
        <taxon>Pezizales</taxon>
        <taxon>Discinaceae</taxon>
        <taxon>Discina</taxon>
    </lineage>
</organism>
<keyword evidence="1" id="KW-0677">Repeat</keyword>
<name>A0ABR3GBH6_9PEZI</name>
<dbReference type="InterPro" id="IPR055530">
    <property type="entry name" value="DUF7104"/>
</dbReference>
<dbReference type="Gene3D" id="1.25.40.20">
    <property type="entry name" value="Ankyrin repeat-containing domain"/>
    <property type="match status" value="2"/>
</dbReference>
<dbReference type="Pfam" id="PF24883">
    <property type="entry name" value="NPHP3_N"/>
    <property type="match status" value="1"/>
</dbReference>
<evidence type="ECO:0000313" key="3">
    <source>
        <dbReference type="EMBL" id="KAL0632921.1"/>
    </source>
</evidence>
<comment type="caution">
    <text evidence="3">The sequence shown here is derived from an EMBL/GenBank/DDBJ whole genome shotgun (WGS) entry which is preliminary data.</text>
</comment>
<dbReference type="Gene3D" id="3.40.50.300">
    <property type="entry name" value="P-loop containing nucleotide triphosphate hydrolases"/>
    <property type="match status" value="1"/>
</dbReference>